<gene>
    <name evidence="2" type="ORF">BKA59DRAFT_467462</name>
</gene>
<evidence type="ECO:0000313" key="2">
    <source>
        <dbReference type="EMBL" id="KAH7256423.1"/>
    </source>
</evidence>
<dbReference type="Proteomes" id="UP000813427">
    <property type="component" value="Unassembled WGS sequence"/>
</dbReference>
<evidence type="ECO:0000256" key="1">
    <source>
        <dbReference type="SAM" id="MobiDB-lite"/>
    </source>
</evidence>
<organism evidence="2 3">
    <name type="scientific">Fusarium tricinctum</name>
    <dbReference type="NCBI Taxonomy" id="61284"/>
    <lineage>
        <taxon>Eukaryota</taxon>
        <taxon>Fungi</taxon>
        <taxon>Dikarya</taxon>
        <taxon>Ascomycota</taxon>
        <taxon>Pezizomycotina</taxon>
        <taxon>Sordariomycetes</taxon>
        <taxon>Hypocreomycetidae</taxon>
        <taxon>Hypocreales</taxon>
        <taxon>Nectriaceae</taxon>
        <taxon>Fusarium</taxon>
        <taxon>Fusarium tricinctum species complex</taxon>
    </lineage>
</organism>
<name>A0A8K0S6S6_9HYPO</name>
<dbReference type="AlphaFoldDB" id="A0A8K0S6S6"/>
<comment type="caution">
    <text evidence="2">The sequence shown here is derived from an EMBL/GenBank/DDBJ whole genome shotgun (WGS) entry which is preliminary data.</text>
</comment>
<reference evidence="2" key="1">
    <citation type="journal article" date="2021" name="Nat. Commun.">
        <title>Genetic determinants of endophytism in the Arabidopsis root mycobiome.</title>
        <authorList>
            <person name="Mesny F."/>
            <person name="Miyauchi S."/>
            <person name="Thiergart T."/>
            <person name="Pickel B."/>
            <person name="Atanasova L."/>
            <person name="Karlsson M."/>
            <person name="Huettel B."/>
            <person name="Barry K.W."/>
            <person name="Haridas S."/>
            <person name="Chen C."/>
            <person name="Bauer D."/>
            <person name="Andreopoulos W."/>
            <person name="Pangilinan J."/>
            <person name="LaButti K."/>
            <person name="Riley R."/>
            <person name="Lipzen A."/>
            <person name="Clum A."/>
            <person name="Drula E."/>
            <person name="Henrissat B."/>
            <person name="Kohler A."/>
            <person name="Grigoriev I.V."/>
            <person name="Martin F.M."/>
            <person name="Hacquard S."/>
        </authorList>
    </citation>
    <scope>NUCLEOTIDE SEQUENCE</scope>
    <source>
        <strain evidence="2">MPI-SDFR-AT-0068</strain>
    </source>
</reference>
<evidence type="ECO:0000313" key="3">
    <source>
        <dbReference type="Proteomes" id="UP000813427"/>
    </source>
</evidence>
<dbReference type="OrthoDB" id="5049068at2759"/>
<dbReference type="EMBL" id="JAGPXF010000002">
    <property type="protein sequence ID" value="KAH7256423.1"/>
    <property type="molecule type" value="Genomic_DNA"/>
</dbReference>
<accession>A0A8K0S6S6</accession>
<keyword evidence="3" id="KW-1185">Reference proteome</keyword>
<feature type="region of interest" description="Disordered" evidence="1">
    <location>
        <begin position="137"/>
        <end position="159"/>
    </location>
</feature>
<proteinExistence type="predicted"/>
<sequence>MCVKIVTRCCHCGEPLTPYFIACNAWRVAALRAGREYLDLPRASECAHLEQEIKPVLSGCPNNDTCPSWLDNLLRGFGDAKNEDREIQLVRDNVAREKYNELEADFACKYFAKKPIPPRQEPVSFRLTMLRDRFTDGQSSTPVLTLDSETDHEGSAGISDYGCSQTVHMQCDEASNDNALEHASGESAEIDPEDLFLESLLTNRSEGKEGQPPLTRTTTEEYRDLVVPVWNALYPAMDDMCS</sequence>
<protein>
    <submittedName>
        <fullName evidence="2">Uncharacterized protein</fullName>
    </submittedName>
</protein>